<dbReference type="NCBIfam" id="NF033447">
    <property type="entry name" value="BrxE_fam"/>
    <property type="match status" value="1"/>
</dbReference>
<accession>A0A413SY63</accession>
<protein>
    <submittedName>
        <fullName evidence="1">BrxE family protein</fullName>
    </submittedName>
</protein>
<sequence>MKNSDIVNLLKLRFAVYKAGCDKGLWPCLEDNAAKEYMNYLFPKSSQLAFYNLMINIVQKTHENFIPKDMYSLFKCPIQIEEEIYGYLKHHLDEDINLGMEPLDFISSMATVACDPCFEAINIGKLSDDIDNSLRVMAYHYTNLFTNSYCCYPYFN</sequence>
<proteinExistence type="predicted"/>
<evidence type="ECO:0000313" key="2">
    <source>
        <dbReference type="Proteomes" id="UP000283855"/>
    </source>
</evidence>
<dbReference type="Pfam" id="PF26412">
    <property type="entry name" value="BrxE"/>
    <property type="match status" value="1"/>
</dbReference>
<comment type="caution">
    <text evidence="1">The sequence shown here is derived from an EMBL/GenBank/DDBJ whole genome shotgun (WGS) entry which is preliminary data.</text>
</comment>
<reference evidence="1 2" key="1">
    <citation type="submission" date="2018-08" db="EMBL/GenBank/DDBJ databases">
        <title>A genome reference for cultivated species of the human gut microbiota.</title>
        <authorList>
            <person name="Zou Y."/>
            <person name="Xue W."/>
            <person name="Luo G."/>
        </authorList>
    </citation>
    <scope>NUCLEOTIDE SEQUENCE [LARGE SCALE GENOMIC DNA]</scope>
    <source>
        <strain evidence="1 2">AM42-38</strain>
    </source>
</reference>
<dbReference type="Proteomes" id="UP000283855">
    <property type="component" value="Unassembled WGS sequence"/>
</dbReference>
<evidence type="ECO:0000313" key="1">
    <source>
        <dbReference type="EMBL" id="RHA74478.1"/>
    </source>
</evidence>
<organism evidence="1 2">
    <name type="scientific">Phocaeicola coprophilus</name>
    <dbReference type="NCBI Taxonomy" id="387090"/>
    <lineage>
        <taxon>Bacteria</taxon>
        <taxon>Pseudomonadati</taxon>
        <taxon>Bacteroidota</taxon>
        <taxon>Bacteroidia</taxon>
        <taxon>Bacteroidales</taxon>
        <taxon>Bacteroidaceae</taxon>
        <taxon>Phocaeicola</taxon>
    </lineage>
</organism>
<dbReference type="EMBL" id="QSFT01000023">
    <property type="protein sequence ID" value="RHA74478.1"/>
    <property type="molecule type" value="Genomic_DNA"/>
</dbReference>
<dbReference type="AlphaFoldDB" id="A0A413SY63"/>
<dbReference type="RefSeq" id="WP_008139702.1">
    <property type="nucleotide sequence ID" value="NZ_CABJGD010000023.1"/>
</dbReference>
<dbReference type="InterPro" id="IPR058690">
    <property type="entry name" value="BrxE"/>
</dbReference>
<name>A0A413SY63_9BACT</name>
<gene>
    <name evidence="1" type="ORF">DW921_10520</name>
</gene>
<dbReference type="GeneID" id="78404678"/>